<proteinExistence type="inferred from homology"/>
<dbReference type="STRING" id="643648.Slip_0876"/>
<dbReference type="RefSeq" id="WP_013175058.1">
    <property type="nucleotide sequence ID" value="NC_014220.1"/>
</dbReference>
<dbReference type="OrthoDB" id="9770286at2"/>
<evidence type="ECO:0000259" key="5">
    <source>
        <dbReference type="SMART" id="SM00893"/>
    </source>
</evidence>
<comment type="cofactor">
    <cofactor evidence="4">
        <name>FAD</name>
        <dbReference type="ChEBI" id="CHEBI:57692"/>
    </cofactor>
    <text evidence="4">Binds 1 FAD per dimer.</text>
</comment>
<protein>
    <submittedName>
        <fullName evidence="6">Electron transfer flavoprotein alpha subunit</fullName>
    </submittedName>
</protein>
<keyword evidence="7" id="KW-1185">Reference proteome</keyword>
<dbReference type="GO" id="GO:0009055">
    <property type="term" value="F:electron transfer activity"/>
    <property type="evidence" value="ECO:0007669"/>
    <property type="project" value="InterPro"/>
</dbReference>
<evidence type="ECO:0000256" key="4">
    <source>
        <dbReference type="PIRSR" id="PIRSR000089-1"/>
    </source>
</evidence>
<dbReference type="InterPro" id="IPR014731">
    <property type="entry name" value="ETF_asu_C"/>
</dbReference>
<sequence length="319" mass="34757">MAGVWVLAETEERMFELLGLGKELSKQLGCKLFALAWGQQDDGRRYIEHGADEVMLMDPPGSDQPLIAYVPVIAEEARNHDPDVILVAATARGKELAARLASALGTGLVSECTSFRLREDGKTFDMERMVFGGAAVQTVTCVTRPQMATIPPRCFSKALPESGRQGEIRVLPAPPSCPVRVVDKKPRAQQAGNIEEARVVICVGRGLEKEEDLKLVRDLAEVVGGEIACTRPLAEELKWLPEETYVGLSGKKVKPDLYVGVGVSGQVQHTTGIRDAKIICAINKDENAPIFSMADLGIVGDLYQVLPELTKQLREAIKR</sequence>
<reference evidence="6 7" key="2">
    <citation type="journal article" date="2010" name="Stand. Genomic Sci.">
        <title>Complete genome sequence of Syntrophothermus lipocalidus type strain (TGB-C1).</title>
        <authorList>
            <person name="Djao O.D."/>
            <person name="Zhang X."/>
            <person name="Lucas S."/>
            <person name="Lapidus A."/>
            <person name="Del Rio T.G."/>
            <person name="Nolan M."/>
            <person name="Tice H."/>
            <person name="Cheng J.F."/>
            <person name="Han C."/>
            <person name="Tapia R."/>
            <person name="Goodwin L."/>
            <person name="Pitluck S."/>
            <person name="Liolios K."/>
            <person name="Ivanova N."/>
            <person name="Mavromatis K."/>
            <person name="Mikhailova N."/>
            <person name="Ovchinnikova G."/>
            <person name="Pati A."/>
            <person name="Brambilla E."/>
            <person name="Chen A."/>
            <person name="Palaniappan K."/>
            <person name="Land M."/>
            <person name="Hauser L."/>
            <person name="Chang Y.J."/>
            <person name="Jeffries C.D."/>
            <person name="Rohde M."/>
            <person name="Sikorski J."/>
            <person name="Spring S."/>
            <person name="Goker M."/>
            <person name="Detter J.C."/>
            <person name="Woyke T."/>
            <person name="Bristow J."/>
            <person name="Eisen J.A."/>
            <person name="Markowitz V."/>
            <person name="Hugenholtz P."/>
            <person name="Kyrpides N.C."/>
            <person name="Klenk H.P."/>
        </authorList>
    </citation>
    <scope>NUCLEOTIDE SEQUENCE [LARGE SCALE GENOMIC DNA]</scope>
    <source>
        <strain evidence="7">DSM 12680 / TGB-C1</strain>
    </source>
</reference>
<dbReference type="FunFam" id="3.40.50.1220:FF:000004">
    <property type="entry name" value="Electron transfer flavoprotein"/>
    <property type="match status" value="1"/>
</dbReference>
<dbReference type="EMBL" id="CP002048">
    <property type="protein sequence ID" value="ADI01656.1"/>
    <property type="molecule type" value="Genomic_DNA"/>
</dbReference>
<reference evidence="7" key="1">
    <citation type="journal article" date="2010" name="Stand. Genomic Sci.">
        <title>Complete genome sequence of Syntrophothermus lipocalidus type strain (TGB-C1T).</title>
        <authorList>
            <consortium name="US DOE Joint Genome Institute (JGI-PGF)"/>
            <person name="Djao O."/>
            <person name="Zhang X."/>
            <person name="Lucas S."/>
            <person name="Lapidus A."/>
            <person name="Glavina Del Rio T."/>
            <person name="Nolan M."/>
            <person name="Tice H."/>
            <person name="Cheng J."/>
            <person name="Han C."/>
            <person name="Tapia R."/>
            <person name="Goodwin L."/>
            <person name="Pitluck S."/>
            <person name="Liolios K."/>
            <person name="Ivanova N."/>
            <person name="Mavromatis K."/>
            <person name="Mikhailova N."/>
            <person name="Ovchinnikova G."/>
            <person name="Pati A."/>
            <person name="Brambilla E."/>
            <person name="Chen A."/>
            <person name="Palaniappan K."/>
            <person name="Land M."/>
            <person name="Hauser L."/>
            <person name="Chang Y."/>
            <person name="Jeffries C."/>
            <person name="Rohde M."/>
            <person name="Sikorski J."/>
            <person name="Spring S."/>
            <person name="Goker M."/>
            <person name="Detter J."/>
            <person name="Woyke T."/>
            <person name="Bristow J."/>
            <person name="Eisen J."/>
            <person name="Markowitz V."/>
            <person name="Hugenholtz P."/>
            <person name="Kyrpides N."/>
            <person name="Klenk H."/>
        </authorList>
    </citation>
    <scope>NUCLEOTIDE SEQUENCE [LARGE SCALE GENOMIC DNA]</scope>
    <source>
        <strain evidence="7">DSM 12680 / TGB-C1</strain>
    </source>
</reference>
<dbReference type="InterPro" id="IPR001308">
    <property type="entry name" value="ETF_a/FixB"/>
</dbReference>
<feature type="binding site" evidence="4">
    <location>
        <position position="205"/>
    </location>
    <ligand>
        <name>FAD</name>
        <dbReference type="ChEBI" id="CHEBI:57692"/>
    </ligand>
</feature>
<dbReference type="InterPro" id="IPR014730">
    <property type="entry name" value="ETF_a/b_N"/>
</dbReference>
<feature type="binding site" evidence="4">
    <location>
        <position position="283"/>
    </location>
    <ligand>
        <name>FAD</name>
        <dbReference type="ChEBI" id="CHEBI:57692"/>
    </ligand>
</feature>
<dbReference type="Pfam" id="PF00766">
    <property type="entry name" value="ETF_alpha"/>
    <property type="match status" value="1"/>
</dbReference>
<dbReference type="PANTHER" id="PTHR43153">
    <property type="entry name" value="ELECTRON TRANSFER FLAVOPROTEIN ALPHA"/>
    <property type="match status" value="1"/>
</dbReference>
<evidence type="ECO:0000256" key="2">
    <source>
        <dbReference type="ARBA" id="ARBA00022448"/>
    </source>
</evidence>
<keyword evidence="2" id="KW-0813">Transport</keyword>
<dbReference type="Gene3D" id="3.40.50.1220">
    <property type="entry name" value="TPP-binding domain"/>
    <property type="match status" value="1"/>
</dbReference>
<dbReference type="AlphaFoldDB" id="D7CLS1"/>
<dbReference type="InterPro" id="IPR029035">
    <property type="entry name" value="DHS-like_NAD/FAD-binding_dom"/>
</dbReference>
<evidence type="ECO:0000313" key="7">
    <source>
        <dbReference type="Proteomes" id="UP000000378"/>
    </source>
</evidence>
<dbReference type="KEGG" id="slp:Slip_0876"/>
<dbReference type="SUPFAM" id="SSF52402">
    <property type="entry name" value="Adenine nucleotide alpha hydrolases-like"/>
    <property type="match status" value="1"/>
</dbReference>
<dbReference type="Gene3D" id="3.40.50.620">
    <property type="entry name" value="HUPs"/>
    <property type="match status" value="1"/>
</dbReference>
<keyword evidence="4" id="KW-0274">FAD</keyword>
<keyword evidence="3" id="KW-0285">Flavoprotein</keyword>
<evidence type="ECO:0000256" key="1">
    <source>
        <dbReference type="ARBA" id="ARBA00005817"/>
    </source>
</evidence>
<evidence type="ECO:0000313" key="6">
    <source>
        <dbReference type="EMBL" id="ADI01656.1"/>
    </source>
</evidence>
<dbReference type="PIRSF" id="PIRSF000089">
    <property type="entry name" value="Electra_flavoP_a"/>
    <property type="match status" value="1"/>
</dbReference>
<dbReference type="InterPro" id="IPR014729">
    <property type="entry name" value="Rossmann-like_a/b/a_fold"/>
</dbReference>
<feature type="binding site" evidence="4">
    <location>
        <begin position="230"/>
        <end position="231"/>
    </location>
    <ligand>
        <name>FAD</name>
        <dbReference type="ChEBI" id="CHEBI:57692"/>
    </ligand>
</feature>
<dbReference type="Pfam" id="PF01012">
    <property type="entry name" value="ETF"/>
    <property type="match status" value="1"/>
</dbReference>
<feature type="binding site" evidence="4">
    <location>
        <begin position="262"/>
        <end position="269"/>
    </location>
    <ligand>
        <name>FAD</name>
        <dbReference type="ChEBI" id="CHEBI:57692"/>
    </ligand>
</feature>
<dbReference type="eggNOG" id="COG2025">
    <property type="taxonomic scope" value="Bacteria"/>
</dbReference>
<feature type="domain" description="Electron transfer flavoprotein alpha/beta-subunit N-terminal" evidence="5">
    <location>
        <begin position="4"/>
        <end position="184"/>
    </location>
</feature>
<comment type="similarity">
    <text evidence="1">Belongs to the ETF alpha-subunit/FixB family.</text>
</comment>
<organism evidence="6 7">
    <name type="scientific">Syntrophothermus lipocalidus (strain DSM 12680 / TGB-C1)</name>
    <dbReference type="NCBI Taxonomy" id="643648"/>
    <lineage>
        <taxon>Bacteria</taxon>
        <taxon>Bacillati</taxon>
        <taxon>Bacillota</taxon>
        <taxon>Clostridia</taxon>
        <taxon>Eubacteriales</taxon>
        <taxon>Syntrophomonadaceae</taxon>
        <taxon>Syntrophothermus</taxon>
    </lineage>
</organism>
<dbReference type="Proteomes" id="UP000000378">
    <property type="component" value="Chromosome"/>
</dbReference>
<accession>D7CLS1</accession>
<dbReference type="SUPFAM" id="SSF52467">
    <property type="entry name" value="DHS-like NAD/FAD-binding domain"/>
    <property type="match status" value="1"/>
</dbReference>
<gene>
    <name evidence="6" type="ordered locus">Slip_0876</name>
</gene>
<dbReference type="HOGENOM" id="CLU_034178_0_1_9"/>
<dbReference type="SMART" id="SM00893">
    <property type="entry name" value="ETF"/>
    <property type="match status" value="1"/>
</dbReference>
<evidence type="ECO:0000256" key="3">
    <source>
        <dbReference type="ARBA" id="ARBA00022630"/>
    </source>
</evidence>
<dbReference type="GO" id="GO:0033539">
    <property type="term" value="P:fatty acid beta-oxidation using acyl-CoA dehydrogenase"/>
    <property type="evidence" value="ECO:0007669"/>
    <property type="project" value="TreeGrafter"/>
</dbReference>
<dbReference type="GO" id="GO:0050660">
    <property type="term" value="F:flavin adenine dinucleotide binding"/>
    <property type="evidence" value="ECO:0007669"/>
    <property type="project" value="InterPro"/>
</dbReference>
<dbReference type="PANTHER" id="PTHR43153:SF11">
    <property type="entry name" value="ELECTRON TRANSFER FLAVOPROTEIN, SUBUNIT ALPHA (ETFA)"/>
    <property type="match status" value="1"/>
</dbReference>
<name>D7CLS1_SYNLT</name>